<name>G3H4Z0_CRIGR</name>
<dbReference type="EMBL" id="JH000149">
    <property type="protein sequence ID" value="EGV99760.1"/>
    <property type="molecule type" value="Genomic_DNA"/>
</dbReference>
<evidence type="ECO:0000313" key="2">
    <source>
        <dbReference type="Proteomes" id="UP000001075"/>
    </source>
</evidence>
<dbReference type="InParanoid" id="G3H4Z0"/>
<dbReference type="AlphaFoldDB" id="G3H4Z0"/>
<reference evidence="2" key="1">
    <citation type="journal article" date="2011" name="Nat. Biotechnol.">
        <title>The genomic sequence of the Chinese hamster ovary (CHO)-K1 cell line.</title>
        <authorList>
            <person name="Xu X."/>
            <person name="Nagarajan H."/>
            <person name="Lewis N.E."/>
            <person name="Pan S."/>
            <person name="Cai Z."/>
            <person name="Liu X."/>
            <person name="Chen W."/>
            <person name="Xie M."/>
            <person name="Wang W."/>
            <person name="Hammond S."/>
            <person name="Andersen M.R."/>
            <person name="Neff N."/>
            <person name="Passarelli B."/>
            <person name="Koh W."/>
            <person name="Fan H.C."/>
            <person name="Wang J."/>
            <person name="Gui Y."/>
            <person name="Lee K.H."/>
            <person name="Betenbaugh M.J."/>
            <person name="Quake S.R."/>
            <person name="Famili I."/>
            <person name="Palsson B.O."/>
            <person name="Wang J."/>
        </authorList>
    </citation>
    <scope>NUCLEOTIDE SEQUENCE [LARGE SCALE GENOMIC DNA]</scope>
    <source>
        <strain evidence="2">CHO K1 cell line</strain>
    </source>
</reference>
<evidence type="ECO:0000313" key="1">
    <source>
        <dbReference type="EMBL" id="EGV99760.1"/>
    </source>
</evidence>
<gene>
    <name evidence="1" type="ORF">I79_005354</name>
</gene>
<sequence>MEEYSDLLKNTEAWIEKTSHLLANPACYDSSRTLSHRASTLQVGPLGFSPSQHN</sequence>
<protein>
    <submittedName>
        <fullName evidence="1">Nesprin-2</fullName>
    </submittedName>
</protein>
<dbReference type="STRING" id="10029.G3H4Z0"/>
<organism evidence="1 2">
    <name type="scientific">Cricetulus griseus</name>
    <name type="common">Chinese hamster</name>
    <name type="synonym">Cricetulus barabensis griseus</name>
    <dbReference type="NCBI Taxonomy" id="10029"/>
    <lineage>
        <taxon>Eukaryota</taxon>
        <taxon>Metazoa</taxon>
        <taxon>Chordata</taxon>
        <taxon>Craniata</taxon>
        <taxon>Vertebrata</taxon>
        <taxon>Euteleostomi</taxon>
        <taxon>Mammalia</taxon>
        <taxon>Eutheria</taxon>
        <taxon>Euarchontoglires</taxon>
        <taxon>Glires</taxon>
        <taxon>Rodentia</taxon>
        <taxon>Myomorpha</taxon>
        <taxon>Muroidea</taxon>
        <taxon>Cricetidae</taxon>
        <taxon>Cricetinae</taxon>
        <taxon>Cricetulus</taxon>
    </lineage>
</organism>
<proteinExistence type="predicted"/>
<accession>G3H4Z0</accession>
<dbReference type="Proteomes" id="UP000001075">
    <property type="component" value="Unassembled WGS sequence"/>
</dbReference>